<dbReference type="OrthoDB" id="10036721at2759"/>
<keyword evidence="2" id="KW-0472">Membrane</keyword>
<dbReference type="Proteomes" id="UP000807353">
    <property type="component" value="Unassembled WGS sequence"/>
</dbReference>
<feature type="region of interest" description="Disordered" evidence="1">
    <location>
        <begin position="192"/>
        <end position="249"/>
    </location>
</feature>
<comment type="caution">
    <text evidence="3">The sequence shown here is derived from an EMBL/GenBank/DDBJ whole genome shotgun (WGS) entry which is preliminary data.</text>
</comment>
<gene>
    <name evidence="3" type="ORF">BDZ94DRAFT_1260350</name>
</gene>
<keyword evidence="4" id="KW-1185">Reference proteome</keyword>
<proteinExistence type="predicted"/>
<dbReference type="EMBL" id="MU150268">
    <property type="protein sequence ID" value="KAF9462789.1"/>
    <property type="molecule type" value="Genomic_DNA"/>
</dbReference>
<protein>
    <submittedName>
        <fullName evidence="3">Uncharacterized protein</fullName>
    </submittedName>
</protein>
<dbReference type="AlphaFoldDB" id="A0A9P6CJE5"/>
<feature type="compositionally biased region" description="Polar residues" evidence="1">
    <location>
        <begin position="225"/>
        <end position="237"/>
    </location>
</feature>
<evidence type="ECO:0000313" key="3">
    <source>
        <dbReference type="EMBL" id="KAF9462789.1"/>
    </source>
</evidence>
<evidence type="ECO:0000313" key="4">
    <source>
        <dbReference type="Proteomes" id="UP000807353"/>
    </source>
</evidence>
<reference evidence="3" key="1">
    <citation type="submission" date="2020-11" db="EMBL/GenBank/DDBJ databases">
        <authorList>
            <consortium name="DOE Joint Genome Institute"/>
            <person name="Ahrendt S."/>
            <person name="Riley R."/>
            <person name="Andreopoulos W."/>
            <person name="Labutti K."/>
            <person name="Pangilinan J."/>
            <person name="Ruiz-Duenas F.J."/>
            <person name="Barrasa J.M."/>
            <person name="Sanchez-Garcia M."/>
            <person name="Camarero S."/>
            <person name="Miyauchi S."/>
            <person name="Serrano A."/>
            <person name="Linde D."/>
            <person name="Babiker R."/>
            <person name="Drula E."/>
            <person name="Ayuso-Fernandez I."/>
            <person name="Pacheco R."/>
            <person name="Padilla G."/>
            <person name="Ferreira P."/>
            <person name="Barriuso J."/>
            <person name="Kellner H."/>
            <person name="Castanera R."/>
            <person name="Alfaro M."/>
            <person name="Ramirez L."/>
            <person name="Pisabarro A.G."/>
            <person name="Kuo A."/>
            <person name="Tritt A."/>
            <person name="Lipzen A."/>
            <person name="He G."/>
            <person name="Yan M."/>
            <person name="Ng V."/>
            <person name="Cullen D."/>
            <person name="Martin F."/>
            <person name="Rosso M.-N."/>
            <person name="Henrissat B."/>
            <person name="Hibbett D."/>
            <person name="Martinez A.T."/>
            <person name="Grigoriev I.V."/>
        </authorList>
    </citation>
    <scope>NUCLEOTIDE SEQUENCE</scope>
    <source>
        <strain evidence="3">CBS 247.69</strain>
    </source>
</reference>
<name>A0A9P6CJE5_9AGAR</name>
<evidence type="ECO:0000256" key="1">
    <source>
        <dbReference type="SAM" id="MobiDB-lite"/>
    </source>
</evidence>
<sequence length="249" mass="26573">MIFLTVDSQYALYVNGILVGNGENSATVEIWGVTLEPTLNVFAVRGFNDIRNPVTSNPAGVLAAIQITFSDGTTSLLQSDGAWRSMQGVPDKFEAPNFDDSKWENATVLVKYGGLPWGTSIAFRTDTMFQIVALPSASLIEPTSATFESPLASHTPSESARPPIGGIVGGVIGGVALLLIIVAAFIWRSNRSRGEQNQENSTDSTTVSTPLNAEFTAPPDYQDLVVQQTPTAQNPSMRKSPLPLSSGVR</sequence>
<feature type="compositionally biased region" description="Polar residues" evidence="1">
    <location>
        <begin position="195"/>
        <end position="211"/>
    </location>
</feature>
<organism evidence="3 4">
    <name type="scientific">Collybia nuda</name>
    <dbReference type="NCBI Taxonomy" id="64659"/>
    <lineage>
        <taxon>Eukaryota</taxon>
        <taxon>Fungi</taxon>
        <taxon>Dikarya</taxon>
        <taxon>Basidiomycota</taxon>
        <taxon>Agaricomycotina</taxon>
        <taxon>Agaricomycetes</taxon>
        <taxon>Agaricomycetidae</taxon>
        <taxon>Agaricales</taxon>
        <taxon>Tricholomatineae</taxon>
        <taxon>Clitocybaceae</taxon>
        <taxon>Collybia</taxon>
    </lineage>
</organism>
<dbReference type="Gene3D" id="2.60.120.260">
    <property type="entry name" value="Galactose-binding domain-like"/>
    <property type="match status" value="1"/>
</dbReference>
<keyword evidence="2" id="KW-0812">Transmembrane</keyword>
<feature type="transmembrane region" description="Helical" evidence="2">
    <location>
        <begin position="164"/>
        <end position="187"/>
    </location>
</feature>
<evidence type="ECO:0000256" key="2">
    <source>
        <dbReference type="SAM" id="Phobius"/>
    </source>
</evidence>
<keyword evidence="2" id="KW-1133">Transmembrane helix</keyword>
<accession>A0A9P6CJE5</accession>